<dbReference type="InterPro" id="IPR001375">
    <property type="entry name" value="Peptidase_S9_cat"/>
</dbReference>
<evidence type="ECO:0000259" key="3">
    <source>
        <dbReference type="Pfam" id="PF00930"/>
    </source>
</evidence>
<keyword evidence="5" id="KW-1185">Reference proteome</keyword>
<feature type="domain" description="Dipeptidylpeptidase IV N-terminal" evidence="3">
    <location>
        <begin position="107"/>
        <end position="185"/>
    </location>
</feature>
<feature type="domain" description="Peptidase S9 prolyl oligopeptidase catalytic" evidence="2">
    <location>
        <begin position="595"/>
        <end position="789"/>
    </location>
</feature>
<dbReference type="RefSeq" id="WP_346821468.1">
    <property type="nucleotide sequence ID" value="NZ_JBDKWZ010000006.1"/>
</dbReference>
<dbReference type="Pfam" id="PF07676">
    <property type="entry name" value="PD40"/>
    <property type="match status" value="1"/>
</dbReference>
<keyword evidence="1" id="KW-0732">Signal</keyword>
<dbReference type="Pfam" id="PF00326">
    <property type="entry name" value="Peptidase_S9"/>
    <property type="match status" value="1"/>
</dbReference>
<dbReference type="Pfam" id="PF00930">
    <property type="entry name" value="DPPIV_N"/>
    <property type="match status" value="2"/>
</dbReference>
<dbReference type="Gene3D" id="3.40.50.1820">
    <property type="entry name" value="alpha/beta hydrolase"/>
    <property type="match status" value="1"/>
</dbReference>
<protein>
    <submittedName>
        <fullName evidence="4">Prolyl oligopeptidase family serine peptidase</fullName>
    </submittedName>
</protein>
<dbReference type="InterPro" id="IPR002469">
    <property type="entry name" value="Peptidase_S9B_N"/>
</dbReference>
<dbReference type="PANTHER" id="PTHR11731">
    <property type="entry name" value="PROTEASE FAMILY S9B,C DIPEPTIDYL-PEPTIDASE IV-RELATED"/>
    <property type="match status" value="1"/>
</dbReference>
<evidence type="ECO:0000313" key="5">
    <source>
        <dbReference type="Proteomes" id="UP001403385"/>
    </source>
</evidence>
<proteinExistence type="predicted"/>
<sequence>MKKTNILLIVLTLAFHLSQAQSPLTIDQIMKGEEFVGHLPGAPYWGEDGKTIYFRWNPEGKSYQELYKFTLQNPTPVKVSQEEQLQLPSSGGTYNKDFSKKVYAKHGDLFLLNIQSNSVQQITNTLASESQPVWVANEEKVAYRQGNNLYTWDIQTGKTEQITQFINGSKPAKNKTLSSQDEWLTQDQLAYFEVLKERHDDKKERKEFHKGFEAKRPLKIYLEKQKKLQGLSVSPDGQYIVYRTTKPALKQKPTHVPDFVTESGYTENLNARPKVGTPQPSYELGIYNRATDTTYLIEAHKLEGIYQKPLFLKEYTPEDSTFREKYEAPKKVYFSDPLFSKNSKFAIINIRSLDNKDRWLTLLDLTTGKLKTLDWQHDEAWVAGPGIGWVYYSSGNFGWLEENKKIWFQSEASGYSHLYSVDIHTGKKQTLTKGNFEINQATLSQDKAYFYLISNKEHPGEQHFYRMPSKGGKMTKITSQPGKYEVAVSPDEKHLAVLYSFSNKPSEVYLMENKAGAGLEAITQSLTPEFKAYPWRTPKVIQFEARDGAKVHARIYRPENPEPNGKAVIFVHGAGYLQNAHRWWSSYYREYMFHNFLTDQGYTVLDIDYRASAGYGRDWRTGIYRHMGGKDLTDQVDGANFLTKEYNIDPKRIGIYGGSYGGFITLMAMFKEPGVFKSGAALRSVTDWAHYNHGYTANILNTPEEDSLAYRRSSPIYFAEGLQDRLLILHGMVDTNVQYQDVVRLAQRLIELRKENWEMAVFPMEGHGFVEPSSWADEYKRIFKLFEETL</sequence>
<dbReference type="GO" id="GO:0008239">
    <property type="term" value="F:dipeptidyl-peptidase activity"/>
    <property type="evidence" value="ECO:0007669"/>
    <property type="project" value="TreeGrafter"/>
</dbReference>
<dbReference type="SUPFAM" id="SSF53474">
    <property type="entry name" value="alpha/beta-Hydrolases"/>
    <property type="match status" value="1"/>
</dbReference>
<feature type="signal peptide" evidence="1">
    <location>
        <begin position="1"/>
        <end position="20"/>
    </location>
</feature>
<dbReference type="Gene3D" id="2.140.10.30">
    <property type="entry name" value="Dipeptidylpeptidase IV, N-terminal domain"/>
    <property type="match status" value="2"/>
</dbReference>
<dbReference type="EMBL" id="JBDKWZ010000006">
    <property type="protein sequence ID" value="MEN7548691.1"/>
    <property type="molecule type" value="Genomic_DNA"/>
</dbReference>
<gene>
    <name evidence="4" type="ORF">AAG747_12270</name>
</gene>
<dbReference type="Proteomes" id="UP001403385">
    <property type="component" value="Unassembled WGS sequence"/>
</dbReference>
<dbReference type="InterPro" id="IPR029058">
    <property type="entry name" value="AB_hydrolase_fold"/>
</dbReference>
<dbReference type="SUPFAM" id="SSF82171">
    <property type="entry name" value="DPP6 N-terminal domain-like"/>
    <property type="match status" value="1"/>
</dbReference>
<dbReference type="InterPro" id="IPR011659">
    <property type="entry name" value="WD40"/>
</dbReference>
<accession>A0AAW9SDA1</accession>
<dbReference type="GO" id="GO:0008236">
    <property type="term" value="F:serine-type peptidase activity"/>
    <property type="evidence" value="ECO:0007669"/>
    <property type="project" value="InterPro"/>
</dbReference>
<name>A0AAW9SDA1_9BACT</name>
<dbReference type="PANTHER" id="PTHR11731:SF193">
    <property type="entry name" value="DIPEPTIDYL PEPTIDASE 9"/>
    <property type="match status" value="1"/>
</dbReference>
<feature type="chain" id="PRO_5043623063" evidence="1">
    <location>
        <begin position="21"/>
        <end position="790"/>
    </location>
</feature>
<evidence type="ECO:0000256" key="1">
    <source>
        <dbReference type="SAM" id="SignalP"/>
    </source>
</evidence>
<organism evidence="4 5">
    <name type="scientific">Rapidithrix thailandica</name>
    <dbReference type="NCBI Taxonomy" id="413964"/>
    <lineage>
        <taxon>Bacteria</taxon>
        <taxon>Pseudomonadati</taxon>
        <taxon>Bacteroidota</taxon>
        <taxon>Cytophagia</taxon>
        <taxon>Cytophagales</taxon>
        <taxon>Flammeovirgaceae</taxon>
        <taxon>Rapidithrix</taxon>
    </lineage>
</organism>
<dbReference type="AlphaFoldDB" id="A0AAW9SDA1"/>
<dbReference type="InterPro" id="IPR050278">
    <property type="entry name" value="Serine_Prot_S9B/DPPIV"/>
</dbReference>
<dbReference type="GO" id="GO:0006508">
    <property type="term" value="P:proteolysis"/>
    <property type="evidence" value="ECO:0007669"/>
    <property type="project" value="InterPro"/>
</dbReference>
<feature type="domain" description="Dipeptidylpeptidase IV N-terminal" evidence="3">
    <location>
        <begin position="230"/>
        <end position="505"/>
    </location>
</feature>
<evidence type="ECO:0000313" key="4">
    <source>
        <dbReference type="EMBL" id="MEN7548691.1"/>
    </source>
</evidence>
<evidence type="ECO:0000259" key="2">
    <source>
        <dbReference type="Pfam" id="PF00326"/>
    </source>
</evidence>
<comment type="caution">
    <text evidence="4">The sequence shown here is derived from an EMBL/GenBank/DDBJ whole genome shotgun (WGS) entry which is preliminary data.</text>
</comment>
<reference evidence="4 5" key="1">
    <citation type="submission" date="2024-04" db="EMBL/GenBank/DDBJ databases">
        <title>Novel genus in family Flammeovirgaceae.</title>
        <authorList>
            <person name="Nguyen T.H."/>
            <person name="Vuong T.Q."/>
            <person name="Le H."/>
            <person name="Kim S.-G."/>
        </authorList>
    </citation>
    <scope>NUCLEOTIDE SEQUENCE [LARGE SCALE GENOMIC DNA]</scope>
    <source>
        <strain evidence="4 5">JCM 23209</strain>
    </source>
</reference>